<dbReference type="FunFam" id="3.30.1360.40:FF:000003">
    <property type="entry name" value="DNA topoisomerase 2"/>
    <property type="match status" value="1"/>
</dbReference>
<dbReference type="Gene3D" id="3.30.230.10">
    <property type="match status" value="1"/>
</dbReference>
<dbReference type="SUPFAM" id="SSF49764">
    <property type="entry name" value="HSP20-like chaperones"/>
    <property type="match status" value="1"/>
</dbReference>
<dbReference type="InterPro" id="IPR031660">
    <property type="entry name" value="TOPRIM_C"/>
</dbReference>
<dbReference type="InterPro" id="IPR013760">
    <property type="entry name" value="Topo_IIA-like_dom_sf"/>
</dbReference>
<evidence type="ECO:0000259" key="15">
    <source>
        <dbReference type="PROSITE" id="PS50880"/>
    </source>
</evidence>
<evidence type="ECO:0000256" key="10">
    <source>
        <dbReference type="ARBA" id="ARBA00023125"/>
    </source>
</evidence>
<dbReference type="PRINTS" id="PR01158">
    <property type="entry name" value="TOPISMRASEII"/>
</dbReference>
<comment type="caution">
    <text evidence="18">The sequence shown here is derived from an EMBL/GenBank/DDBJ whole genome shotgun (WGS) entry which is preliminary data.</text>
</comment>
<dbReference type="GO" id="GO:0006265">
    <property type="term" value="P:DNA topological change"/>
    <property type="evidence" value="ECO:0007669"/>
    <property type="project" value="UniProtKB-UniRule"/>
</dbReference>
<dbReference type="Gene3D" id="3.40.50.670">
    <property type="match status" value="1"/>
</dbReference>
<keyword evidence="11 12" id="KW-0413">Isomerase</keyword>
<comment type="similarity">
    <text evidence="4 13">Belongs to the type II topoisomerase family.</text>
</comment>
<dbReference type="SUPFAM" id="SSF56719">
    <property type="entry name" value="Type II DNA topoisomerase"/>
    <property type="match status" value="2"/>
</dbReference>
<evidence type="ECO:0000313" key="19">
    <source>
        <dbReference type="EMBL" id="CAL1162647.1"/>
    </source>
</evidence>
<dbReference type="InterPro" id="IPR013759">
    <property type="entry name" value="Topo_IIA_B_C"/>
</dbReference>
<proteinExistence type="inferred from homology"/>
<dbReference type="PROSITE" id="PS50880">
    <property type="entry name" value="TOPRIM"/>
    <property type="match status" value="1"/>
</dbReference>
<dbReference type="InterPro" id="IPR001241">
    <property type="entry name" value="Topo_IIA"/>
</dbReference>
<feature type="compositionally biased region" description="Acidic residues" evidence="14">
    <location>
        <begin position="1235"/>
        <end position="1258"/>
    </location>
</feature>
<reference evidence="18" key="1">
    <citation type="submission" date="2022-10" db="EMBL/GenBank/DDBJ databases">
        <authorList>
            <person name="Chen Y."/>
            <person name="Dougan E. K."/>
            <person name="Chan C."/>
            <person name="Rhodes N."/>
            <person name="Thang M."/>
        </authorList>
    </citation>
    <scope>NUCLEOTIDE SEQUENCE</scope>
</reference>
<dbReference type="OrthoDB" id="276498at2759"/>
<name>A0A9P1DH05_9DINO</name>
<dbReference type="EC" id="5.6.2.2" evidence="13"/>
<dbReference type="InterPro" id="IPR001154">
    <property type="entry name" value="TopoII_euk"/>
</dbReference>
<dbReference type="InterPro" id="IPR036890">
    <property type="entry name" value="HATPase_C_sf"/>
</dbReference>
<dbReference type="Gene3D" id="3.30.565.10">
    <property type="entry name" value="Histidine kinase-like ATPase, C-terminal domain"/>
    <property type="match status" value="1"/>
</dbReference>
<dbReference type="InterPro" id="IPR006171">
    <property type="entry name" value="TOPRIM_dom"/>
</dbReference>
<dbReference type="FunFam" id="3.30.565.10:FF:000004">
    <property type="entry name" value="DNA topoisomerase 2"/>
    <property type="match status" value="1"/>
</dbReference>
<evidence type="ECO:0000256" key="11">
    <source>
        <dbReference type="ARBA" id="ARBA00023235"/>
    </source>
</evidence>
<evidence type="ECO:0000256" key="2">
    <source>
        <dbReference type="ARBA" id="ARBA00001913"/>
    </source>
</evidence>
<evidence type="ECO:0000259" key="17">
    <source>
        <dbReference type="PROSITE" id="PS52040"/>
    </source>
</evidence>
<evidence type="ECO:0000256" key="7">
    <source>
        <dbReference type="ARBA" id="ARBA00022840"/>
    </source>
</evidence>
<evidence type="ECO:0000256" key="9">
    <source>
        <dbReference type="ARBA" id="ARBA00023029"/>
    </source>
</evidence>
<dbReference type="PANTHER" id="PTHR10169:SF38">
    <property type="entry name" value="DNA TOPOISOMERASE 2"/>
    <property type="match status" value="1"/>
</dbReference>
<feature type="region of interest" description="Disordered" evidence="14">
    <location>
        <begin position="1234"/>
        <end position="1261"/>
    </location>
</feature>
<comment type="subunit">
    <text evidence="13">Homodimer.</text>
</comment>
<dbReference type="Gene3D" id="1.10.268.10">
    <property type="entry name" value="Topoisomerase, domain 3"/>
    <property type="match status" value="1"/>
</dbReference>
<evidence type="ECO:0000256" key="3">
    <source>
        <dbReference type="ARBA" id="ARBA00001946"/>
    </source>
</evidence>
<dbReference type="PRINTS" id="PR00418">
    <property type="entry name" value="TPI2FAMILY"/>
</dbReference>
<dbReference type="GO" id="GO:0000712">
    <property type="term" value="P:resolution of meiotic recombination intermediates"/>
    <property type="evidence" value="ECO:0007669"/>
    <property type="project" value="TreeGrafter"/>
</dbReference>
<organism evidence="18">
    <name type="scientific">Cladocopium goreaui</name>
    <dbReference type="NCBI Taxonomy" id="2562237"/>
    <lineage>
        <taxon>Eukaryota</taxon>
        <taxon>Sar</taxon>
        <taxon>Alveolata</taxon>
        <taxon>Dinophyceae</taxon>
        <taxon>Suessiales</taxon>
        <taxon>Symbiodiniaceae</taxon>
        <taxon>Cladocopium</taxon>
    </lineage>
</organism>
<dbReference type="EMBL" id="CAMXCT030004480">
    <property type="protein sequence ID" value="CAL4796584.1"/>
    <property type="molecule type" value="Genomic_DNA"/>
</dbReference>
<keyword evidence="10 12" id="KW-0238">DNA-binding</keyword>
<comment type="cofactor">
    <cofactor evidence="3">
        <name>Mg(2+)</name>
        <dbReference type="ChEBI" id="CHEBI:18420"/>
    </cofactor>
</comment>
<evidence type="ECO:0000313" key="20">
    <source>
        <dbReference type="Proteomes" id="UP001152797"/>
    </source>
</evidence>
<dbReference type="InterPro" id="IPR013758">
    <property type="entry name" value="Topo_IIA_A/C_ab"/>
</dbReference>
<evidence type="ECO:0000313" key="18">
    <source>
        <dbReference type="EMBL" id="CAI4009272.1"/>
    </source>
</evidence>
<feature type="domain" description="Toprim" evidence="15">
    <location>
        <begin position="432"/>
        <end position="547"/>
    </location>
</feature>
<feature type="domain" description="CS" evidence="16">
    <location>
        <begin position="774"/>
        <end position="867"/>
    </location>
</feature>
<dbReference type="Gene3D" id="3.30.1360.40">
    <property type="match status" value="1"/>
</dbReference>
<dbReference type="CDD" id="cd16930">
    <property type="entry name" value="HATPase_TopII-like"/>
    <property type="match status" value="1"/>
</dbReference>
<reference evidence="19" key="2">
    <citation type="submission" date="2024-04" db="EMBL/GenBank/DDBJ databases">
        <authorList>
            <person name="Chen Y."/>
            <person name="Shah S."/>
            <person name="Dougan E. K."/>
            <person name="Thang M."/>
            <person name="Chan C."/>
        </authorList>
    </citation>
    <scope>NUCLEOTIDE SEQUENCE [LARGE SCALE GENOMIC DNA]</scope>
</reference>
<evidence type="ECO:0000256" key="12">
    <source>
        <dbReference type="PROSITE-ProRule" id="PRU01384"/>
    </source>
</evidence>
<dbReference type="CDD" id="cd03365">
    <property type="entry name" value="TOPRIM_TopoIIA"/>
    <property type="match status" value="1"/>
</dbReference>
<dbReference type="Proteomes" id="UP001152797">
    <property type="component" value="Unassembled WGS sequence"/>
</dbReference>
<feature type="region of interest" description="Disordered" evidence="14">
    <location>
        <begin position="1328"/>
        <end position="1397"/>
    </location>
</feature>
<dbReference type="PROSITE" id="PS00177">
    <property type="entry name" value="TOPOISOMERASE_II"/>
    <property type="match status" value="1"/>
</dbReference>
<dbReference type="SMART" id="SM00433">
    <property type="entry name" value="TOP2c"/>
    <property type="match status" value="1"/>
</dbReference>
<dbReference type="Pfam" id="PF02518">
    <property type="entry name" value="HATPase_c"/>
    <property type="match status" value="1"/>
</dbReference>
<dbReference type="GO" id="GO:0046872">
    <property type="term" value="F:metal ion binding"/>
    <property type="evidence" value="ECO:0007669"/>
    <property type="project" value="UniProtKB-KW"/>
</dbReference>
<dbReference type="InterPro" id="IPR003594">
    <property type="entry name" value="HATPase_dom"/>
</dbReference>
<dbReference type="Pfam" id="PF00204">
    <property type="entry name" value="DNA_gyraseB"/>
    <property type="match status" value="1"/>
</dbReference>
<keyword evidence="6 13" id="KW-0547">Nucleotide-binding</keyword>
<evidence type="ECO:0000256" key="14">
    <source>
        <dbReference type="SAM" id="MobiDB-lite"/>
    </source>
</evidence>
<dbReference type="InterPro" id="IPR014721">
    <property type="entry name" value="Ribsml_uS5_D2-typ_fold_subgr"/>
</dbReference>
<accession>A0A9P1DH05</accession>
<dbReference type="GO" id="GO:0000819">
    <property type="term" value="P:sister chromatid segregation"/>
    <property type="evidence" value="ECO:0007669"/>
    <property type="project" value="TreeGrafter"/>
</dbReference>
<keyword evidence="9 12" id="KW-0799">Topoisomerase</keyword>
<dbReference type="FunFam" id="3.40.50.670:FF:000001">
    <property type="entry name" value="DNA topoisomerase 2"/>
    <property type="match status" value="2"/>
</dbReference>
<dbReference type="FunFam" id="3.30.1490.30:FF:000001">
    <property type="entry name" value="DNA topoisomerase 2"/>
    <property type="match status" value="1"/>
</dbReference>
<dbReference type="Gene3D" id="2.60.40.790">
    <property type="match status" value="1"/>
</dbReference>
<dbReference type="Gene3D" id="3.30.1490.30">
    <property type="match status" value="1"/>
</dbReference>
<dbReference type="InterPro" id="IPR034157">
    <property type="entry name" value="TOPRIM_TopoII"/>
</dbReference>
<dbReference type="SUPFAM" id="SSF55874">
    <property type="entry name" value="ATPase domain of HSP90 chaperone/DNA topoisomerase II/histidine kinase"/>
    <property type="match status" value="1"/>
</dbReference>
<dbReference type="SMART" id="SM00434">
    <property type="entry name" value="TOP4c"/>
    <property type="match status" value="1"/>
</dbReference>
<dbReference type="Pfam" id="PF01751">
    <property type="entry name" value="Toprim"/>
    <property type="match status" value="1"/>
</dbReference>
<keyword evidence="7 13" id="KW-0067">ATP-binding</keyword>
<dbReference type="GO" id="GO:0003918">
    <property type="term" value="F:DNA topoisomerase type II (double strand cut, ATP-hydrolyzing) activity"/>
    <property type="evidence" value="ECO:0007669"/>
    <property type="project" value="UniProtKB-UniRule"/>
</dbReference>
<evidence type="ECO:0000256" key="4">
    <source>
        <dbReference type="ARBA" id="ARBA00011080"/>
    </source>
</evidence>
<evidence type="ECO:0000256" key="1">
    <source>
        <dbReference type="ARBA" id="ARBA00000185"/>
    </source>
</evidence>
<dbReference type="PANTHER" id="PTHR10169">
    <property type="entry name" value="DNA TOPOISOMERASE/GYRASE"/>
    <property type="match status" value="1"/>
</dbReference>
<dbReference type="InterPro" id="IPR013506">
    <property type="entry name" value="Topo_IIA_bsu_dom2"/>
</dbReference>
<feature type="domain" description="Topo IIA-type catalytic" evidence="17">
    <location>
        <begin position="853"/>
        <end position="1315"/>
    </location>
</feature>
<dbReference type="SUPFAM" id="SSF54211">
    <property type="entry name" value="Ribosomal protein S5 domain 2-like"/>
    <property type="match status" value="1"/>
</dbReference>
<dbReference type="Pfam" id="PF00521">
    <property type="entry name" value="DNA_topoisoIV"/>
    <property type="match status" value="1"/>
</dbReference>
<comment type="function">
    <text evidence="13">Control of topological states of DNA by transient breakage and subsequent rejoining of DNA strands. Topoisomerase II makes double-strand breaks.</text>
</comment>
<dbReference type="InterPro" id="IPR008978">
    <property type="entry name" value="HSP20-like_chaperone"/>
</dbReference>
<dbReference type="InterPro" id="IPR013757">
    <property type="entry name" value="Topo_IIA_A_a_sf"/>
</dbReference>
<evidence type="ECO:0000256" key="13">
    <source>
        <dbReference type="RuleBase" id="RU362094"/>
    </source>
</evidence>
<gene>
    <name evidence="18" type="ORF">C1SCF055_LOCUS34643</name>
</gene>
<dbReference type="GO" id="GO:0005524">
    <property type="term" value="F:ATP binding"/>
    <property type="evidence" value="ECO:0007669"/>
    <property type="project" value="UniProtKB-UniRule"/>
</dbReference>
<feature type="active site" description="O-(5'-phospho-DNA)-tyrosine intermediate" evidence="12">
    <location>
        <position position="943"/>
    </location>
</feature>
<keyword evidence="8" id="KW-0460">Magnesium</keyword>
<evidence type="ECO:0000256" key="6">
    <source>
        <dbReference type="ARBA" id="ARBA00022741"/>
    </source>
</evidence>
<keyword evidence="5" id="KW-0479">Metal-binding</keyword>
<dbReference type="GO" id="GO:0005634">
    <property type="term" value="C:nucleus"/>
    <property type="evidence" value="ECO:0007669"/>
    <property type="project" value="TreeGrafter"/>
</dbReference>
<dbReference type="GO" id="GO:0003677">
    <property type="term" value="F:DNA binding"/>
    <property type="evidence" value="ECO:0007669"/>
    <property type="project" value="UniProtKB-UniRule"/>
</dbReference>
<dbReference type="InterPro" id="IPR050634">
    <property type="entry name" value="DNA_Topoisomerase_II"/>
</dbReference>
<evidence type="ECO:0000256" key="5">
    <source>
        <dbReference type="ARBA" id="ARBA00022723"/>
    </source>
</evidence>
<dbReference type="InterPro" id="IPR018522">
    <property type="entry name" value="TopoIIA_CS"/>
</dbReference>
<dbReference type="CDD" id="cd03481">
    <property type="entry name" value="TopoIIA_Trans_ScTopoIIA"/>
    <property type="match status" value="1"/>
</dbReference>
<keyword evidence="20" id="KW-1185">Reference proteome</keyword>
<comment type="cofactor">
    <cofactor evidence="2">
        <name>Ca(2+)</name>
        <dbReference type="ChEBI" id="CHEBI:29108"/>
    </cofactor>
</comment>
<dbReference type="PROSITE" id="PS51203">
    <property type="entry name" value="CS"/>
    <property type="match status" value="1"/>
</dbReference>
<feature type="compositionally biased region" description="Basic and acidic residues" evidence="14">
    <location>
        <begin position="1366"/>
        <end position="1377"/>
    </location>
</feature>
<evidence type="ECO:0000259" key="16">
    <source>
        <dbReference type="PROSITE" id="PS51203"/>
    </source>
</evidence>
<protein>
    <recommendedName>
        <fullName evidence="13">DNA topoisomerase 2</fullName>
        <ecNumber evidence="13">5.6.2.2</ecNumber>
    </recommendedName>
</protein>
<dbReference type="FunFam" id="3.30.230.10:FF:000008">
    <property type="entry name" value="DNA topoisomerase 2"/>
    <property type="match status" value="1"/>
</dbReference>
<dbReference type="InterPro" id="IPR007052">
    <property type="entry name" value="CS_dom"/>
</dbReference>
<dbReference type="Pfam" id="PF16898">
    <property type="entry name" value="TOPRIM_C"/>
    <property type="match status" value="1"/>
</dbReference>
<dbReference type="EMBL" id="CAMXCT020004480">
    <property type="protein sequence ID" value="CAL1162647.1"/>
    <property type="molecule type" value="Genomic_DNA"/>
</dbReference>
<dbReference type="FunFam" id="3.90.199.10:FF:000002">
    <property type="entry name" value="DNA topoisomerase 2"/>
    <property type="match status" value="1"/>
</dbReference>
<dbReference type="InterPro" id="IPR002205">
    <property type="entry name" value="Topo_IIA_dom_A"/>
</dbReference>
<dbReference type="PROSITE" id="PS52040">
    <property type="entry name" value="TOPO_IIA"/>
    <property type="match status" value="1"/>
</dbReference>
<dbReference type="Pfam" id="PF04969">
    <property type="entry name" value="CS"/>
    <property type="match status" value="1"/>
</dbReference>
<evidence type="ECO:0000256" key="8">
    <source>
        <dbReference type="ARBA" id="ARBA00022842"/>
    </source>
</evidence>
<comment type="catalytic activity">
    <reaction evidence="1 12 13">
        <text>ATP-dependent breakage, passage and rejoining of double-stranded DNA.</text>
        <dbReference type="EC" id="5.6.2.2"/>
    </reaction>
</comment>
<sequence length="1397" mass="156733">MMISAFSPVISDLRLEHILLRPDTYVGSTEVQHQELWVFDSVQSRMVYRKISYVPALYKIFDEILVNAADNLQRDPQGMDSIKVEIDQQNCSISVWNNGRGLPVVMHKEQKVYVPELVFGHLLTSDNYDDTACKVVGGRNGYGAKLANVFSTEFKVETCDGKNRFTQVFRNNMQVKGKPEIVPSKEKSFTCITFKPDLAKFGMTKLDDDIVSLLSKRVYDVAGSTLEKCGVHLNGEKLDIKNFRDYCDLYLLTRQGVPQIYEKCSDRWEICVSLTESGFNQVSFVNSICTIRGGTHVTHVSDQIVEAILEKVKTQSKEKVKGGVDVKPHHVRNHIWVFIKCLIENPAFDSQTKETLTTKQSKFGSRCELSEKFLSEVSSCGVVDLILMAAMAKSKVDLGKKLKANTSRVTRLTGIPKLEDANDAGGKLSSECSLILTEGDSAKALAVSGLSVIGRDKWGVFPLRGKVLNVRDATLKQMMANEEIQNLIKIIGLDLNKEYDAELKGLRYGSIMIMADQDTDGSHIKGLLINLIHAWWPSLARLPGFIKEFFTPIVKATRGKTQLCFYTLPEYEAWKTETNGGKGYKIKYYKGLGTSTSKEAKEYFGALDTHQIKYRYDGVEDDRSIDLAFNKKRSDDRKAWINSYEDGNLIDHTQKEVSYKDFVDKELVLFAKANVSRAIPSMVDGFKPSQRKAVAVPLAQIENCVKRQELSEAETALRQNISQKGENAYYFAHNRHFEIPEDAKIISGPGLVTGGSPERIQNNDADLIKEERVEWIKDYAWADAGAKVKVYIEVPLAPGASDDSASATFDTRSFVLDIAGEPRRKLKVDKLSADIKPEESKVRVEAAKGRVTVVLAKKRDNTWRSLVLFGCFKRNLKNDVKVAQLVGYVSEQAAYHHGETSLSETIVGMAQDFVGSNNINLLMPQGQFGTRLQGGKDSASARYIYTRLAPITRAIFPAADDHVLEYQNEDGLSVEPRWYCPILPMVLVNGVEGIGTGWSSSVPNFNPRDIISNLRRWLKGKQLEDMTPWYAGFCGRIVKSKEEGKFEVAGIISYLGDNKAEITELPVKRWTQDYREFLEEHLPKGEKKKEGNKLLEDYQEHHSEKTVHFELSLSAEGNAQAEKDNLEKAFKMRSSISLNNMMLFNADGKIKKYDSALDILREFADVRLSIYETRKAYLLARLTRECEVLSAKARFVKMVIEGKIVIRKRKIVDLAQDLRKNGFKALWELKGESAAETEEKGEDEEADEDDGSGEEGDAPDATRKAVKDFEYLVGMPISTLTAEKVAKLMQEQEKKAQELQTLKRKKPSDLWLEDLEVLETALNERDAAALQEEEKEQAKIQKAKSKASAGRRSVKRSASGPPAPKSEVKPKAAKESRSQSVGRRGMKRNASGPLEAA</sequence>
<dbReference type="EMBL" id="CAMXCT010004480">
    <property type="protein sequence ID" value="CAI4009272.1"/>
    <property type="molecule type" value="Genomic_DNA"/>
</dbReference>
<dbReference type="InterPro" id="IPR020568">
    <property type="entry name" value="Ribosomal_Su5_D2-typ_SF"/>
</dbReference>
<dbReference type="Gene3D" id="3.90.199.10">
    <property type="entry name" value="Topoisomerase II, domain 5"/>
    <property type="match status" value="1"/>
</dbReference>